<dbReference type="Pfam" id="PF03808">
    <property type="entry name" value="Glyco_tran_WecG"/>
    <property type="match status" value="1"/>
</dbReference>
<reference evidence="3 4" key="1">
    <citation type="submission" date="2014-08" db="EMBL/GenBank/DDBJ databases">
        <authorList>
            <person name="Hassan Y.I."/>
            <person name="Lepp D."/>
            <person name="Zhou T."/>
        </authorList>
    </citation>
    <scope>NUCLEOTIDE SEQUENCE [LARGE SCALE GENOMIC DNA]</scope>
    <source>
        <strain evidence="3 4">IFO13584</strain>
    </source>
</reference>
<dbReference type="GO" id="GO:0016758">
    <property type="term" value="F:hexosyltransferase activity"/>
    <property type="evidence" value="ECO:0007669"/>
    <property type="project" value="TreeGrafter"/>
</dbReference>
<dbReference type="NCBIfam" id="TIGR00696">
    <property type="entry name" value="wecG_tagA_cpsF"/>
    <property type="match status" value="1"/>
</dbReference>
<gene>
    <name evidence="3" type="ORF">JP75_17780</name>
</gene>
<name>A0A087LZA0_9HYPH</name>
<dbReference type="PANTHER" id="PTHR34136">
    <property type="match status" value="1"/>
</dbReference>
<dbReference type="AlphaFoldDB" id="A0A087LZA0"/>
<dbReference type="PANTHER" id="PTHR34136:SF1">
    <property type="entry name" value="UDP-N-ACETYL-D-MANNOSAMINURONIC ACID TRANSFERASE"/>
    <property type="match status" value="1"/>
</dbReference>
<organism evidence="3 4">
    <name type="scientific">Devosia riboflavina</name>
    <dbReference type="NCBI Taxonomy" id="46914"/>
    <lineage>
        <taxon>Bacteria</taxon>
        <taxon>Pseudomonadati</taxon>
        <taxon>Pseudomonadota</taxon>
        <taxon>Alphaproteobacteria</taxon>
        <taxon>Hyphomicrobiales</taxon>
        <taxon>Devosiaceae</taxon>
        <taxon>Devosia</taxon>
    </lineage>
</organism>
<accession>A0A087LZA0</accession>
<sequence length="250" mass="27613">MEPSTNIGGLPISVLGMEESARMLVRTALRARGQNALPFYSTSANGQVIALAAEDPDFKQLLTEADQIHADGMPMVRLSGYVASEELSERVATTDLVHAVARLAQKAGLRFYFFGATPEGNRRAVANMRAQYPNLIFAGARDGYYKPEDEAGIVAEIVASQPDILWIGLGVPREQEFVSRNLENLRGVGVIKTSGGLFDFLSGKNSRAPQWMQNAGLEWVYRTMIEPRRLLGRYLKTNPAALWQIIFHSK</sequence>
<dbReference type="Proteomes" id="UP000028981">
    <property type="component" value="Unassembled WGS sequence"/>
</dbReference>
<evidence type="ECO:0000313" key="3">
    <source>
        <dbReference type="EMBL" id="KFL29953.1"/>
    </source>
</evidence>
<comment type="caution">
    <text evidence="3">The sequence shown here is derived from an EMBL/GenBank/DDBJ whole genome shotgun (WGS) entry which is preliminary data.</text>
</comment>
<dbReference type="STRING" id="46914.JP75_17780"/>
<protein>
    <submittedName>
        <fullName evidence="3">UDP-hexose transferase</fullName>
    </submittedName>
</protein>
<keyword evidence="2 3" id="KW-0808">Transferase</keyword>
<evidence type="ECO:0000313" key="4">
    <source>
        <dbReference type="Proteomes" id="UP000028981"/>
    </source>
</evidence>
<evidence type="ECO:0000256" key="1">
    <source>
        <dbReference type="ARBA" id="ARBA00022676"/>
    </source>
</evidence>
<evidence type="ECO:0000256" key="2">
    <source>
        <dbReference type="ARBA" id="ARBA00022679"/>
    </source>
</evidence>
<dbReference type="CDD" id="cd06533">
    <property type="entry name" value="Glyco_transf_WecG_TagA"/>
    <property type="match status" value="1"/>
</dbReference>
<keyword evidence="1" id="KW-0328">Glycosyltransferase</keyword>
<keyword evidence="4" id="KW-1185">Reference proteome</keyword>
<dbReference type="EMBL" id="JQGC01000017">
    <property type="protein sequence ID" value="KFL29953.1"/>
    <property type="molecule type" value="Genomic_DNA"/>
</dbReference>
<proteinExistence type="predicted"/>
<dbReference type="InterPro" id="IPR004629">
    <property type="entry name" value="WecG_TagA_CpsF"/>
</dbReference>